<sequence length="74" mass="8236">MIRTILRDYGWAHLALGLTGNLAFFAGSILFLPRFEDIKTIGVWLFIVGSFLMLVGSAGGLLKQIWEKEHGEQA</sequence>
<dbReference type="EMBL" id="AWXZ01000031">
    <property type="protein sequence ID" value="ESR24551.1"/>
    <property type="molecule type" value="Genomic_DNA"/>
</dbReference>
<evidence type="ECO:0000259" key="2">
    <source>
        <dbReference type="Pfam" id="PF14145"/>
    </source>
</evidence>
<comment type="caution">
    <text evidence="3">The sequence shown here is derived from an EMBL/GenBank/DDBJ whole genome shotgun (WGS) entry which is preliminary data.</text>
</comment>
<keyword evidence="1" id="KW-1133">Transmembrane helix</keyword>
<evidence type="ECO:0000256" key="1">
    <source>
        <dbReference type="SAM" id="Phobius"/>
    </source>
</evidence>
<dbReference type="STRING" id="631454.N177_2385"/>
<evidence type="ECO:0000313" key="3">
    <source>
        <dbReference type="EMBL" id="ESR24551.1"/>
    </source>
</evidence>
<evidence type="ECO:0000313" key="4">
    <source>
        <dbReference type="Proteomes" id="UP000017819"/>
    </source>
</evidence>
<proteinExistence type="predicted"/>
<accession>V4REI8</accession>
<feature type="transmembrane region" description="Helical" evidence="1">
    <location>
        <begin position="12"/>
        <end position="35"/>
    </location>
</feature>
<protein>
    <recommendedName>
        <fullName evidence="2">YrhK domain-containing protein</fullName>
    </recommendedName>
</protein>
<keyword evidence="1" id="KW-0472">Membrane</keyword>
<dbReference type="eggNOG" id="ENOG5032Z3N">
    <property type="taxonomic scope" value="Bacteria"/>
</dbReference>
<dbReference type="Pfam" id="PF14145">
    <property type="entry name" value="YrhK"/>
    <property type="match status" value="1"/>
</dbReference>
<feature type="transmembrane region" description="Helical" evidence="1">
    <location>
        <begin position="41"/>
        <end position="62"/>
    </location>
</feature>
<keyword evidence="1" id="KW-0812">Transmembrane</keyword>
<dbReference type="RefSeq" id="WP_023432514.1">
    <property type="nucleotide sequence ID" value="NZ_AWXZ01000031.1"/>
</dbReference>
<dbReference type="AlphaFoldDB" id="V4REI8"/>
<feature type="domain" description="YrhK" evidence="2">
    <location>
        <begin position="8"/>
        <end position="64"/>
    </location>
</feature>
<gene>
    <name evidence="3" type="ORF">N177_2385</name>
</gene>
<organism evidence="3 4">
    <name type="scientific">Lutibaculum baratangense AMV1</name>
    <dbReference type="NCBI Taxonomy" id="631454"/>
    <lineage>
        <taxon>Bacteria</taxon>
        <taxon>Pseudomonadati</taxon>
        <taxon>Pseudomonadota</taxon>
        <taxon>Alphaproteobacteria</taxon>
        <taxon>Hyphomicrobiales</taxon>
        <taxon>Tepidamorphaceae</taxon>
        <taxon>Lutibaculum</taxon>
    </lineage>
</organism>
<dbReference type="InterPro" id="IPR025424">
    <property type="entry name" value="YrhK_domain"/>
</dbReference>
<keyword evidence="4" id="KW-1185">Reference proteome</keyword>
<dbReference type="Proteomes" id="UP000017819">
    <property type="component" value="Unassembled WGS sequence"/>
</dbReference>
<reference evidence="3 4" key="1">
    <citation type="journal article" date="2014" name="Genome Announc.">
        <title>Draft Genome Sequence of Lutibaculum baratangense Strain AMV1T, Isolated from a Mud Volcano in Andamans, India.</title>
        <authorList>
            <person name="Singh A."/>
            <person name="Sreenivas A."/>
            <person name="Sathyanarayana Reddy G."/>
            <person name="Pinnaka A.K."/>
            <person name="Shivaji S."/>
        </authorList>
    </citation>
    <scope>NUCLEOTIDE SEQUENCE [LARGE SCALE GENOMIC DNA]</scope>
    <source>
        <strain evidence="3 4">AMV1</strain>
    </source>
</reference>
<name>V4REI8_9HYPH</name>